<evidence type="ECO:0000313" key="3">
    <source>
        <dbReference type="Proteomes" id="UP001576776"/>
    </source>
</evidence>
<gene>
    <name evidence="2" type="ORF">ACE1B6_06025</name>
</gene>
<sequence length="154" mass="17515">MSRRALLLINRFSRRGQESFFEAVKQLQQNFELLEASTEQPRQISHLIRQYRHQVDLVVVGGGMVVDDDATIEDCKLDLYSLETRHWGQIFRLFPAIIRGKQGNLPGVRTLSGQEMEIHTGKPYPINTDGKIITYTPAKFQVTPEALPVIVPLA</sequence>
<evidence type="ECO:0000313" key="2">
    <source>
        <dbReference type="EMBL" id="MFB2934817.1"/>
    </source>
</evidence>
<protein>
    <recommendedName>
        <fullName evidence="1">YegS/DAGK C-terminal domain-containing protein</fullName>
    </recommendedName>
</protein>
<keyword evidence="3" id="KW-1185">Reference proteome</keyword>
<dbReference type="RefSeq" id="WP_413256343.1">
    <property type="nucleotide sequence ID" value="NZ_JBHFNS010000024.1"/>
</dbReference>
<dbReference type="Proteomes" id="UP001576776">
    <property type="component" value="Unassembled WGS sequence"/>
</dbReference>
<dbReference type="Gene3D" id="2.60.200.40">
    <property type="match status" value="1"/>
</dbReference>
<proteinExistence type="predicted"/>
<dbReference type="InterPro" id="IPR045540">
    <property type="entry name" value="YegS/DAGK_C"/>
</dbReference>
<comment type="caution">
    <text evidence="2">The sequence shown here is derived from an EMBL/GenBank/DDBJ whole genome shotgun (WGS) entry which is preliminary data.</text>
</comment>
<dbReference type="InterPro" id="IPR016064">
    <property type="entry name" value="NAD/diacylglycerol_kinase_sf"/>
</dbReference>
<dbReference type="SUPFAM" id="SSF111331">
    <property type="entry name" value="NAD kinase/diacylglycerol kinase-like"/>
    <property type="match status" value="1"/>
</dbReference>
<accession>A0ABV4Y7S2</accession>
<evidence type="ECO:0000259" key="1">
    <source>
        <dbReference type="Pfam" id="PF19279"/>
    </source>
</evidence>
<feature type="domain" description="YegS/DAGK C-terminal" evidence="1">
    <location>
        <begin position="59"/>
        <end position="150"/>
    </location>
</feature>
<name>A0ABV4Y7S2_9CYAN</name>
<dbReference type="EMBL" id="JBHFNS010000024">
    <property type="protein sequence ID" value="MFB2934817.1"/>
    <property type="molecule type" value="Genomic_DNA"/>
</dbReference>
<organism evidence="2 3">
    <name type="scientific">Floridaenema fluviatile BLCC-F154</name>
    <dbReference type="NCBI Taxonomy" id="3153640"/>
    <lineage>
        <taxon>Bacteria</taxon>
        <taxon>Bacillati</taxon>
        <taxon>Cyanobacteriota</taxon>
        <taxon>Cyanophyceae</taxon>
        <taxon>Oscillatoriophycideae</taxon>
        <taxon>Aerosakkonematales</taxon>
        <taxon>Aerosakkonemataceae</taxon>
        <taxon>Floridanema</taxon>
        <taxon>Floridanema fluviatile</taxon>
    </lineage>
</organism>
<dbReference type="Pfam" id="PF19279">
    <property type="entry name" value="YegS_C"/>
    <property type="match status" value="1"/>
</dbReference>
<reference evidence="2 3" key="1">
    <citation type="submission" date="2024-09" db="EMBL/GenBank/DDBJ databases">
        <title>Floridaenema gen nov. (Aerosakkonemataceae, Aerosakkonematales ord. nov., Cyanobacteria) from benthic tropical and subtropical fresh waters, with the description of four new species.</title>
        <authorList>
            <person name="Moretto J.A."/>
            <person name="Berthold D.E."/>
            <person name="Lefler F.W."/>
            <person name="Huang I.-S."/>
            <person name="Laughinghouse H. IV."/>
        </authorList>
    </citation>
    <scope>NUCLEOTIDE SEQUENCE [LARGE SCALE GENOMIC DNA]</scope>
    <source>
        <strain evidence="2 3">BLCC-F154</strain>
    </source>
</reference>